<keyword evidence="2" id="KW-1185">Reference proteome</keyword>
<accession>A0A5B0QEM0</accession>
<dbReference type="Proteomes" id="UP000324748">
    <property type="component" value="Unassembled WGS sequence"/>
</dbReference>
<sequence>MVQLPLKSFPKYPAIASLWAVLLGVALVQLGVSGTHCIRHPACNSHDIVIYGESWVKCSTTFLCIYGYDHQEGVCNRNVLVRNVRCNGCQHTWDISTCPWTLHQHKKGTCPKPGVHGETNVTG</sequence>
<name>A0A5B0QEM0_PUCGR</name>
<protein>
    <submittedName>
        <fullName evidence="1">Uncharacterized protein</fullName>
    </submittedName>
</protein>
<organism evidence="1 2">
    <name type="scientific">Puccinia graminis f. sp. tritici</name>
    <dbReference type="NCBI Taxonomy" id="56615"/>
    <lineage>
        <taxon>Eukaryota</taxon>
        <taxon>Fungi</taxon>
        <taxon>Dikarya</taxon>
        <taxon>Basidiomycota</taxon>
        <taxon>Pucciniomycotina</taxon>
        <taxon>Pucciniomycetes</taxon>
        <taxon>Pucciniales</taxon>
        <taxon>Pucciniaceae</taxon>
        <taxon>Puccinia</taxon>
    </lineage>
</organism>
<evidence type="ECO:0000313" key="2">
    <source>
        <dbReference type="Proteomes" id="UP000324748"/>
    </source>
</evidence>
<gene>
    <name evidence="1" type="ORF">PGT21_004836</name>
</gene>
<evidence type="ECO:0000313" key="1">
    <source>
        <dbReference type="EMBL" id="KAA1111572.1"/>
    </source>
</evidence>
<reference evidence="1 2" key="1">
    <citation type="submission" date="2019-05" db="EMBL/GenBank/DDBJ databases">
        <title>Emergence of the Ug99 lineage of the wheat stem rust pathogen through somatic hybridization.</title>
        <authorList>
            <person name="Li F."/>
            <person name="Upadhyaya N.M."/>
            <person name="Sperschneider J."/>
            <person name="Matny O."/>
            <person name="Nguyen-Phuc H."/>
            <person name="Mago R."/>
            <person name="Raley C."/>
            <person name="Miller M.E."/>
            <person name="Silverstein K.A.T."/>
            <person name="Henningsen E."/>
            <person name="Hirsch C.D."/>
            <person name="Visser B."/>
            <person name="Pretorius Z.A."/>
            <person name="Steffenson B.J."/>
            <person name="Schwessinger B."/>
            <person name="Dodds P.N."/>
            <person name="Figueroa M."/>
        </authorList>
    </citation>
    <scope>NUCLEOTIDE SEQUENCE [LARGE SCALE GENOMIC DNA]</scope>
    <source>
        <strain evidence="1">21-0</strain>
    </source>
</reference>
<dbReference type="EMBL" id="VSWC01000016">
    <property type="protein sequence ID" value="KAA1111572.1"/>
    <property type="molecule type" value="Genomic_DNA"/>
</dbReference>
<proteinExistence type="predicted"/>
<comment type="caution">
    <text evidence="1">The sequence shown here is derived from an EMBL/GenBank/DDBJ whole genome shotgun (WGS) entry which is preliminary data.</text>
</comment>
<dbReference type="AlphaFoldDB" id="A0A5B0QEM0"/>